<dbReference type="EC" id="1.4.1.13" evidence="4"/>
<dbReference type="Gene3D" id="3.40.50.720">
    <property type="entry name" value="NAD(P)-binding Rossmann-like Domain"/>
    <property type="match status" value="1"/>
</dbReference>
<dbReference type="Proteomes" id="UP000315750">
    <property type="component" value="Chromosome"/>
</dbReference>
<dbReference type="SUPFAM" id="SSF51971">
    <property type="entry name" value="Nucleotide-binding domain"/>
    <property type="match status" value="1"/>
</dbReference>
<dbReference type="OrthoDB" id="9803192at2"/>
<dbReference type="InterPro" id="IPR023753">
    <property type="entry name" value="FAD/NAD-binding_dom"/>
</dbReference>
<dbReference type="Gene3D" id="3.50.50.60">
    <property type="entry name" value="FAD/NAD(P)-binding domain"/>
    <property type="match status" value="2"/>
</dbReference>
<dbReference type="Gene3D" id="1.10.1060.10">
    <property type="entry name" value="Alpha-helical ferredoxin"/>
    <property type="match status" value="1"/>
</dbReference>
<dbReference type="PRINTS" id="PR00419">
    <property type="entry name" value="ADXRDTASE"/>
</dbReference>
<feature type="domain" description="FAD/NAD(P)-binding" evidence="2">
    <location>
        <begin position="149"/>
        <end position="460"/>
    </location>
</feature>
<dbReference type="PANTHER" id="PTHR42783">
    <property type="entry name" value="GLUTAMATE SYNTHASE [NADPH] SMALL CHAIN"/>
    <property type="match status" value="1"/>
</dbReference>
<evidence type="ECO:0000313" key="4">
    <source>
        <dbReference type="EMBL" id="QDU56815.1"/>
    </source>
</evidence>
<keyword evidence="5" id="KW-1185">Reference proteome</keyword>
<sequence>MADRLPPKERMKIPRQSMPEQDAEQRACNFEEVNLGLDSAIAEKEAQRCLTCADPKCSHGCPVGVQVREFVDFVLEGEYLKAAAKIREDNVLPAVTGRVCPQENQCEGACVLSKRFTSLAIGHLERFVADYERATGQVGLPQRAPATGKKVAIVGSGPAGLSCAGDLVLKGHDVTVMEALHEIGGVLVYGIPEFRLPKDIVKGEVENMRKMGVKFETNVVVGKTVTMDQLQNEEGFDAVFVATGAGLPKFMNLPGEHLGGVYSANEFLTRVNLMKAYDREHSDSPIYECRDRNVAVMGGGNTAMDAVRSALRLGAKNAYIVYRRSEEEMPARAEEVHHAKDEGVQFLNLHNPVEFLGNDEGYLTGVKLQKMELAEPDDSGRRRPVPVEGSEFVMPLDVAVIAIGTGANPLVQSTTPGLNTNKWGYIIADEESMRTTREGVFAGGDIVSGAATVILAMGAGRKAAKSIHEYLTTGEW</sequence>
<dbReference type="EMBL" id="CP036278">
    <property type="protein sequence ID" value="QDU56815.1"/>
    <property type="molecule type" value="Genomic_DNA"/>
</dbReference>
<dbReference type="GO" id="GO:0051536">
    <property type="term" value="F:iron-sulfur cluster binding"/>
    <property type="evidence" value="ECO:0007669"/>
    <property type="project" value="InterPro"/>
</dbReference>
<organism evidence="4 5">
    <name type="scientific">Aeoliella mucimassa</name>
    <dbReference type="NCBI Taxonomy" id="2527972"/>
    <lineage>
        <taxon>Bacteria</taxon>
        <taxon>Pseudomonadati</taxon>
        <taxon>Planctomycetota</taxon>
        <taxon>Planctomycetia</taxon>
        <taxon>Pirellulales</taxon>
        <taxon>Lacipirellulaceae</taxon>
        <taxon>Aeoliella</taxon>
    </lineage>
</organism>
<gene>
    <name evidence="4" type="primary">gltD</name>
    <name evidence="4" type="ORF">Pan181_30270</name>
</gene>
<dbReference type="KEGG" id="amuc:Pan181_30270"/>
<dbReference type="GO" id="GO:0004355">
    <property type="term" value="F:glutamate synthase (NADPH) activity"/>
    <property type="evidence" value="ECO:0007669"/>
    <property type="project" value="UniProtKB-EC"/>
</dbReference>
<evidence type="ECO:0000259" key="2">
    <source>
        <dbReference type="Pfam" id="PF07992"/>
    </source>
</evidence>
<feature type="compositionally biased region" description="Basic and acidic residues" evidence="1">
    <location>
        <begin position="1"/>
        <end position="12"/>
    </location>
</feature>
<keyword evidence="4" id="KW-0560">Oxidoreductase</keyword>
<dbReference type="InterPro" id="IPR009051">
    <property type="entry name" value="Helical_ferredxn"/>
</dbReference>
<proteinExistence type="predicted"/>
<feature type="region of interest" description="Disordered" evidence="1">
    <location>
        <begin position="1"/>
        <end position="21"/>
    </location>
</feature>
<dbReference type="Pfam" id="PF14691">
    <property type="entry name" value="Fer4_20"/>
    <property type="match status" value="1"/>
</dbReference>
<accession>A0A518AQ18</accession>
<dbReference type="InterPro" id="IPR006004">
    <property type="entry name" value="SudA-like"/>
</dbReference>
<dbReference type="InterPro" id="IPR028261">
    <property type="entry name" value="DPD_II"/>
</dbReference>
<evidence type="ECO:0000259" key="3">
    <source>
        <dbReference type="Pfam" id="PF14691"/>
    </source>
</evidence>
<dbReference type="RefSeq" id="WP_145247564.1">
    <property type="nucleotide sequence ID" value="NZ_CP036278.1"/>
</dbReference>
<dbReference type="SUPFAM" id="SSF46548">
    <property type="entry name" value="alpha-helical ferredoxin"/>
    <property type="match status" value="1"/>
</dbReference>
<name>A0A518AQ18_9BACT</name>
<dbReference type="PANTHER" id="PTHR42783:SF3">
    <property type="entry name" value="GLUTAMATE SYNTHASE [NADPH] SMALL CHAIN-RELATED"/>
    <property type="match status" value="1"/>
</dbReference>
<evidence type="ECO:0000313" key="5">
    <source>
        <dbReference type="Proteomes" id="UP000315750"/>
    </source>
</evidence>
<dbReference type="NCBIfam" id="TIGR01316">
    <property type="entry name" value="gltA"/>
    <property type="match status" value="1"/>
</dbReference>
<reference evidence="4 5" key="1">
    <citation type="submission" date="2019-02" db="EMBL/GenBank/DDBJ databases">
        <title>Deep-cultivation of Planctomycetes and their phenomic and genomic characterization uncovers novel biology.</title>
        <authorList>
            <person name="Wiegand S."/>
            <person name="Jogler M."/>
            <person name="Boedeker C."/>
            <person name="Pinto D."/>
            <person name="Vollmers J."/>
            <person name="Rivas-Marin E."/>
            <person name="Kohn T."/>
            <person name="Peeters S.H."/>
            <person name="Heuer A."/>
            <person name="Rast P."/>
            <person name="Oberbeckmann S."/>
            <person name="Bunk B."/>
            <person name="Jeske O."/>
            <person name="Meyerdierks A."/>
            <person name="Storesund J.E."/>
            <person name="Kallscheuer N."/>
            <person name="Luecker S."/>
            <person name="Lage O.M."/>
            <person name="Pohl T."/>
            <person name="Merkel B.J."/>
            <person name="Hornburger P."/>
            <person name="Mueller R.-W."/>
            <person name="Bruemmer F."/>
            <person name="Labrenz M."/>
            <person name="Spormann A.M."/>
            <person name="Op den Camp H."/>
            <person name="Overmann J."/>
            <person name="Amann R."/>
            <person name="Jetten M.S.M."/>
            <person name="Mascher T."/>
            <person name="Medema M.H."/>
            <person name="Devos D.P."/>
            <person name="Kaster A.-K."/>
            <person name="Ovreas L."/>
            <person name="Rohde M."/>
            <person name="Galperin M.Y."/>
            <person name="Jogler C."/>
        </authorList>
    </citation>
    <scope>NUCLEOTIDE SEQUENCE [LARGE SCALE GENOMIC DNA]</scope>
    <source>
        <strain evidence="4 5">Pan181</strain>
    </source>
</reference>
<protein>
    <submittedName>
        <fullName evidence="4">Glutamate synthase [NADPH] small chain</fullName>
        <ecNumber evidence="4">1.4.1.13</ecNumber>
    </submittedName>
</protein>
<dbReference type="InterPro" id="IPR036188">
    <property type="entry name" value="FAD/NAD-bd_sf"/>
</dbReference>
<feature type="domain" description="Dihydroprymidine dehydrogenase" evidence="3">
    <location>
        <begin position="27"/>
        <end position="135"/>
    </location>
</feature>
<dbReference type="AlphaFoldDB" id="A0A518AQ18"/>
<dbReference type="Pfam" id="PF07992">
    <property type="entry name" value="Pyr_redox_2"/>
    <property type="match status" value="1"/>
</dbReference>
<evidence type="ECO:0000256" key="1">
    <source>
        <dbReference type="SAM" id="MobiDB-lite"/>
    </source>
</evidence>